<sequence length="291" mass="34265">MEKKQVINKFIQAFNAAYPLKLPCITVSGMDEAEKPTHRIFASLAPKLAVLHYRQLGDYLAAYNPRHHRENHRALIRQLLNGKIDNPTYFERFERYYWGEWPKTPWVEEESVCAALEDVSGIKYQLELFEEDRHKLQAIINQLHVCVWPVPPGILKDRSEQLIERLQNYLDEYFAHCAEAGVIFIAPMTNLQYQQVKKEAGKDLLRQITQTLSSYQREILDLMPGEEQEMHSFWKQLRTLFSQFLTAVRCLIFPTRHNAVHFFQPAYPQPIMEDLTQSFFHRCEALIRKNG</sequence>
<organism evidence="1 2">
    <name type="scientific">Candidatus Aquirickettsiella gammari</name>
    <dbReference type="NCBI Taxonomy" id="2016198"/>
    <lineage>
        <taxon>Bacteria</taxon>
        <taxon>Pseudomonadati</taxon>
        <taxon>Pseudomonadota</taxon>
        <taxon>Gammaproteobacteria</taxon>
        <taxon>Legionellales</taxon>
        <taxon>Coxiellaceae</taxon>
        <taxon>Candidatus Aquirickettsiella</taxon>
    </lineage>
</organism>
<dbReference type="EMBL" id="NMOS02000031">
    <property type="protein sequence ID" value="RDH39863.1"/>
    <property type="molecule type" value="Genomic_DNA"/>
</dbReference>
<evidence type="ECO:0000313" key="1">
    <source>
        <dbReference type="EMBL" id="RDH39863.1"/>
    </source>
</evidence>
<accession>A0A370CFV5</accession>
<reference evidence="1 2" key="2">
    <citation type="journal article" date="2018" name="J. Invertebr. Pathol.">
        <title>'Candidatus Aquirickettsiella gammari' (Gammaproteobacteria: Legionellales: Coxiellaceae): A bacterial pathogen of the freshwater crustacean Gammarus fossarum (Malacostraca: Amphipoda).</title>
        <authorList>
            <person name="Bojko J."/>
            <person name="Dunn A.M."/>
            <person name="Stebbing P.D."/>
            <person name="van Aerle R."/>
            <person name="Bacela-Spychalska K."/>
            <person name="Bean T.P."/>
            <person name="Urrutia A."/>
            <person name="Stentiford G.D."/>
        </authorList>
    </citation>
    <scope>NUCLEOTIDE SEQUENCE [LARGE SCALE GENOMIC DNA]</scope>
    <source>
        <strain evidence="1">RA15029</strain>
    </source>
</reference>
<dbReference type="Proteomes" id="UP000226429">
    <property type="component" value="Unassembled WGS sequence"/>
</dbReference>
<gene>
    <name evidence="1" type="ORF">CFE62_006765</name>
</gene>
<dbReference type="AlphaFoldDB" id="A0A370CFV5"/>
<keyword evidence="2" id="KW-1185">Reference proteome</keyword>
<comment type="caution">
    <text evidence="1">The sequence shown here is derived from an EMBL/GenBank/DDBJ whole genome shotgun (WGS) entry which is preliminary data.</text>
</comment>
<reference evidence="1 2" key="1">
    <citation type="journal article" date="2017" name="Int. J. Syst. Evol. Microbiol.">
        <title>Aquarickettsiella crustaci n. gen. n. sp. (Gammaproteobacteria: Legionellales: Coxiellaceae); a bacterial pathogen of the freshwater crustacean: Gammarus fossarum (Malacostraca: Amphipoda).</title>
        <authorList>
            <person name="Bojko J."/>
            <person name="Dunn A.M."/>
            <person name="Stebbing P.D."/>
            <person name="Van Aerle R."/>
            <person name="Bacela-Spychalska K."/>
            <person name="Bean T.P."/>
            <person name="Stentiford G.D."/>
        </authorList>
    </citation>
    <scope>NUCLEOTIDE SEQUENCE [LARGE SCALE GENOMIC DNA]</scope>
    <source>
        <strain evidence="1">RA15029</strain>
    </source>
</reference>
<name>A0A370CFV5_9COXI</name>
<proteinExistence type="predicted"/>
<evidence type="ECO:0000313" key="2">
    <source>
        <dbReference type="Proteomes" id="UP000226429"/>
    </source>
</evidence>
<protein>
    <submittedName>
        <fullName evidence="1">Uncharacterized protein</fullName>
    </submittedName>
</protein>